<evidence type="ECO:0000256" key="6">
    <source>
        <dbReference type="ARBA" id="ARBA00023136"/>
    </source>
</evidence>
<dbReference type="PANTHER" id="PTHR34184">
    <property type="entry name" value="UPF0718 PROTEIN YCGR"/>
    <property type="match status" value="1"/>
</dbReference>
<evidence type="ECO:0008006" key="10">
    <source>
        <dbReference type="Google" id="ProtNLM"/>
    </source>
</evidence>
<dbReference type="GO" id="GO:0005886">
    <property type="term" value="C:plasma membrane"/>
    <property type="evidence" value="ECO:0007669"/>
    <property type="project" value="UniProtKB-SubCell"/>
</dbReference>
<keyword evidence="5 7" id="KW-1133">Transmembrane helix</keyword>
<evidence type="ECO:0000256" key="5">
    <source>
        <dbReference type="ARBA" id="ARBA00022989"/>
    </source>
</evidence>
<evidence type="ECO:0000256" key="3">
    <source>
        <dbReference type="ARBA" id="ARBA00022475"/>
    </source>
</evidence>
<keyword evidence="9" id="KW-1185">Reference proteome</keyword>
<proteinExistence type="inferred from homology"/>
<dbReference type="RefSeq" id="WP_128996218.1">
    <property type="nucleotide sequence ID" value="NZ_PDKN01000004.1"/>
</dbReference>
<evidence type="ECO:0000313" key="9">
    <source>
        <dbReference type="Proteomes" id="UP000290657"/>
    </source>
</evidence>
<feature type="transmembrane region" description="Helical" evidence="7">
    <location>
        <begin position="229"/>
        <end position="258"/>
    </location>
</feature>
<feature type="transmembrane region" description="Helical" evidence="7">
    <location>
        <begin position="331"/>
        <end position="350"/>
    </location>
</feature>
<reference evidence="8 9" key="1">
    <citation type="submission" date="2017-10" db="EMBL/GenBank/DDBJ databases">
        <title>Genomics of the genus Arcobacter.</title>
        <authorList>
            <person name="Perez-Cataluna A."/>
            <person name="Figueras M.J."/>
        </authorList>
    </citation>
    <scope>NUCLEOTIDE SEQUENCE [LARGE SCALE GENOMIC DNA]</scope>
    <source>
        <strain evidence="8 9">CECT 8987</strain>
    </source>
</reference>
<dbReference type="AlphaFoldDB" id="A0A4Q0XSE3"/>
<organism evidence="8 9">
    <name type="scientific">Candidatus Marinarcus aquaticus</name>
    <dbReference type="NCBI Taxonomy" id="2044504"/>
    <lineage>
        <taxon>Bacteria</taxon>
        <taxon>Pseudomonadati</taxon>
        <taxon>Campylobacterota</taxon>
        <taxon>Epsilonproteobacteria</taxon>
        <taxon>Campylobacterales</taxon>
        <taxon>Arcobacteraceae</taxon>
        <taxon>Candidatus Marinarcus</taxon>
    </lineage>
</organism>
<evidence type="ECO:0000256" key="7">
    <source>
        <dbReference type="SAM" id="Phobius"/>
    </source>
</evidence>
<keyword evidence="6 7" id="KW-0472">Membrane</keyword>
<evidence type="ECO:0000256" key="1">
    <source>
        <dbReference type="ARBA" id="ARBA00004651"/>
    </source>
</evidence>
<dbReference type="NCBIfam" id="NF033936">
    <property type="entry name" value="CuZnOut_SO0444"/>
    <property type="match status" value="1"/>
</dbReference>
<keyword evidence="4 7" id="KW-0812">Transmembrane</keyword>
<dbReference type="InterPro" id="IPR005524">
    <property type="entry name" value="DUF318"/>
</dbReference>
<keyword evidence="3" id="KW-1003">Cell membrane</keyword>
<feature type="transmembrane region" description="Helical" evidence="7">
    <location>
        <begin position="115"/>
        <end position="135"/>
    </location>
</feature>
<protein>
    <recommendedName>
        <fullName evidence="10">Permease</fullName>
    </recommendedName>
</protein>
<evidence type="ECO:0000256" key="4">
    <source>
        <dbReference type="ARBA" id="ARBA00022692"/>
    </source>
</evidence>
<feature type="transmembrane region" description="Helical" evidence="7">
    <location>
        <begin position="293"/>
        <end position="311"/>
    </location>
</feature>
<dbReference type="EMBL" id="PDKN01000004">
    <property type="protein sequence ID" value="RXJ57646.1"/>
    <property type="molecule type" value="Genomic_DNA"/>
</dbReference>
<feature type="transmembrane region" description="Helical" evidence="7">
    <location>
        <begin position="12"/>
        <end position="32"/>
    </location>
</feature>
<comment type="similarity">
    <text evidence="2">Belongs to the UPF0718 family.</text>
</comment>
<dbReference type="Pfam" id="PF03773">
    <property type="entry name" value="ArsP_1"/>
    <property type="match status" value="1"/>
</dbReference>
<dbReference type="OrthoDB" id="9770315at2"/>
<dbReference type="PANTHER" id="PTHR34184:SF4">
    <property type="entry name" value="UPF0718 PROTEIN YCGR"/>
    <property type="match status" value="1"/>
</dbReference>
<feature type="transmembrane region" description="Helical" evidence="7">
    <location>
        <begin position="52"/>
        <end position="74"/>
    </location>
</feature>
<evidence type="ECO:0000256" key="2">
    <source>
        <dbReference type="ARBA" id="ARBA00006386"/>
    </source>
</evidence>
<comment type="caution">
    <text evidence="8">The sequence shown here is derived from an EMBL/GenBank/DDBJ whole genome shotgun (WGS) entry which is preliminary data.</text>
</comment>
<accession>A0A4Q0XSE3</accession>
<feature type="transmembrane region" description="Helical" evidence="7">
    <location>
        <begin position="86"/>
        <end position="109"/>
    </location>
</feature>
<dbReference type="Proteomes" id="UP000290657">
    <property type="component" value="Unassembled WGS sequence"/>
</dbReference>
<dbReference type="InterPro" id="IPR052923">
    <property type="entry name" value="UPF0718"/>
</dbReference>
<sequence>MEMLSNIFNNIMVLSNAMSLYILLGLLLAGIIKQLIPDNFISSHLGENKVSSVVKATILGIPMPVCSCSVIPLAKSLQKEGASKGAVQSFLIATPITGADSILATYSFFGWIFTIYRVITSIFIAIVTGIIQNFVEKKEKPMSFSVHKPEHHQEHTHTNKIQSDCCSSSSCCSTQKNNNGFSIKESFNYAFNILFKDIYFGLFIGLLLGGLFTTFLPKELLEPLFKYPFLTYLAVLIISLPLYVCATASLPIAAAFLLSGMSSGGVFVFLSAGPATNSVTMGVIASMFGKKSLLIYLGAISILSIFFGWIFDNFFTGLQIVDIHSHAEDSTLLDTMSTIILFGLMLYYFFKSKLK</sequence>
<name>A0A4Q0XSE3_9BACT</name>
<gene>
    <name evidence="8" type="ORF">CRV04_07490</name>
</gene>
<feature type="transmembrane region" description="Helical" evidence="7">
    <location>
        <begin position="198"/>
        <end position="217"/>
    </location>
</feature>
<comment type="subcellular location">
    <subcellularLocation>
        <location evidence="1">Cell membrane</location>
        <topology evidence="1">Multi-pass membrane protein</topology>
    </subcellularLocation>
</comment>
<evidence type="ECO:0000313" key="8">
    <source>
        <dbReference type="EMBL" id="RXJ57646.1"/>
    </source>
</evidence>